<sequence length="738" mass="80220">MDISTAIEPHPLCPEHGKALEFFDWTDNRVICSIDMLTRMDHEIQTLADAKHRISRIVRQSTLDQTQLCTLVRERIGETDRLTDACRRHHASTMESIEERFTEIRRIVDQREETIRTTASVACSNQLQSLSEMRDELLSLDKRGRAAAEAAERVMCEGDPYSLACHMLSTHSVASDMASATQGGRGDRGSCDPSCLVRQNVSFLSCLPSIIQADGTVTMYPDLMAKHGIRHLADTGIGSVDSVRTLYKQRVSEMTSMAHTIQAHATAAAGAGTAFANGRKECPPMPALKGICLKTWHSIASEVEGRGRVAADQGRSMHTLAAEWEKDADSATAACTSLSKKADRLVRKHAQRSQRLAMLLGKAQSAEAEMVACGDTIAELGPGAPASADHSRHTRTLEKLTAVYTKARDAYLSERRAYLTKCAVAEGEGRELAAEVEEAELAHLRGMQSRVASYVKCLEEDIRSRYASAIQTQAFIDGLSPVDEVIADYEMVSTSASNASGMAEGSEEWMMMHFPPMDRDMARHVRRQIQRASSLSDGPPTLSPPQVPVTVAESGPNRLDMPPDTMGPARPALCVEAMPEADGERERDVAEIEGAEEDAPLPTVPGVAVFDYASEDGAVSMTHGQPLSIVTHDPEGWSLVILQEGAEPCYVPGTFIALEGADDTHNTAPVPTTDSPLPPVPFSVSVLYSREAEGEDELGIVEGQTVSVIEVFEEGGWYMARDAEGKEGLIPDNYVTLQ</sequence>
<dbReference type="Gene3D" id="2.30.30.40">
    <property type="entry name" value="SH3 Domains"/>
    <property type="match status" value="1"/>
</dbReference>
<comment type="caution">
    <text evidence="5">The sequence shown here is derived from an EMBL/GenBank/DDBJ whole genome shotgun (WGS) entry which is preliminary data.</text>
</comment>
<evidence type="ECO:0000259" key="4">
    <source>
        <dbReference type="PROSITE" id="PS50002"/>
    </source>
</evidence>
<dbReference type="EMBL" id="BDIP01001386">
    <property type="protein sequence ID" value="GIQ84302.1"/>
    <property type="molecule type" value="Genomic_DNA"/>
</dbReference>
<proteinExistence type="predicted"/>
<accession>A0A9K3CWI8</accession>
<evidence type="ECO:0000256" key="3">
    <source>
        <dbReference type="SAM" id="MobiDB-lite"/>
    </source>
</evidence>
<dbReference type="PROSITE" id="PS50002">
    <property type="entry name" value="SH3"/>
    <property type="match status" value="1"/>
</dbReference>
<evidence type="ECO:0000313" key="5">
    <source>
        <dbReference type="EMBL" id="GIQ84302.1"/>
    </source>
</evidence>
<evidence type="ECO:0000256" key="1">
    <source>
        <dbReference type="ARBA" id="ARBA00022443"/>
    </source>
</evidence>
<dbReference type="OrthoDB" id="346907at2759"/>
<evidence type="ECO:0000313" key="6">
    <source>
        <dbReference type="Proteomes" id="UP000265618"/>
    </source>
</evidence>
<keyword evidence="1 2" id="KW-0728">SH3 domain</keyword>
<dbReference type="Proteomes" id="UP000265618">
    <property type="component" value="Unassembled WGS sequence"/>
</dbReference>
<reference evidence="5 6" key="1">
    <citation type="journal article" date="2018" name="PLoS ONE">
        <title>The draft genome of Kipferlia bialata reveals reductive genome evolution in fornicate parasites.</title>
        <authorList>
            <person name="Tanifuji G."/>
            <person name="Takabayashi S."/>
            <person name="Kume K."/>
            <person name="Takagi M."/>
            <person name="Nakayama T."/>
            <person name="Kamikawa R."/>
            <person name="Inagaki Y."/>
            <person name="Hashimoto T."/>
        </authorList>
    </citation>
    <scope>NUCLEOTIDE SEQUENCE [LARGE SCALE GENOMIC DNA]</scope>
    <source>
        <strain evidence="5">NY0173</strain>
    </source>
</reference>
<dbReference type="InterPro" id="IPR001452">
    <property type="entry name" value="SH3_domain"/>
</dbReference>
<organism evidence="5 6">
    <name type="scientific">Kipferlia bialata</name>
    <dbReference type="NCBI Taxonomy" id="797122"/>
    <lineage>
        <taxon>Eukaryota</taxon>
        <taxon>Metamonada</taxon>
        <taxon>Carpediemonas-like organisms</taxon>
        <taxon>Kipferlia</taxon>
    </lineage>
</organism>
<gene>
    <name evidence="5" type="ORF">KIPB_005765</name>
</gene>
<keyword evidence="6" id="KW-1185">Reference proteome</keyword>
<feature type="region of interest" description="Disordered" evidence="3">
    <location>
        <begin position="528"/>
        <end position="564"/>
    </location>
</feature>
<dbReference type="SUPFAM" id="SSF50044">
    <property type="entry name" value="SH3-domain"/>
    <property type="match status" value="1"/>
</dbReference>
<protein>
    <recommendedName>
        <fullName evidence="4">SH3 domain-containing protein</fullName>
    </recommendedName>
</protein>
<name>A0A9K3CWI8_9EUKA</name>
<dbReference type="Pfam" id="PF00018">
    <property type="entry name" value="SH3_1"/>
    <property type="match status" value="1"/>
</dbReference>
<feature type="domain" description="SH3" evidence="4">
    <location>
        <begin position="679"/>
        <end position="738"/>
    </location>
</feature>
<dbReference type="SMART" id="SM00326">
    <property type="entry name" value="SH3"/>
    <property type="match status" value="2"/>
</dbReference>
<dbReference type="AlphaFoldDB" id="A0A9K3CWI8"/>
<dbReference type="InterPro" id="IPR036028">
    <property type="entry name" value="SH3-like_dom_sf"/>
</dbReference>
<evidence type="ECO:0000256" key="2">
    <source>
        <dbReference type="PROSITE-ProRule" id="PRU00192"/>
    </source>
</evidence>